<evidence type="ECO:0000256" key="5">
    <source>
        <dbReference type="ARBA" id="ARBA00023180"/>
    </source>
</evidence>
<gene>
    <name evidence="7" type="ORF">SAMN02745121_04707</name>
</gene>
<evidence type="ECO:0000256" key="3">
    <source>
        <dbReference type="ARBA" id="ARBA00022525"/>
    </source>
</evidence>
<organism evidence="7 8">
    <name type="scientific">Nannocystis exedens</name>
    <dbReference type="NCBI Taxonomy" id="54"/>
    <lineage>
        <taxon>Bacteria</taxon>
        <taxon>Pseudomonadati</taxon>
        <taxon>Myxococcota</taxon>
        <taxon>Polyangia</taxon>
        <taxon>Nannocystales</taxon>
        <taxon>Nannocystaceae</taxon>
        <taxon>Nannocystis</taxon>
    </lineage>
</organism>
<dbReference type="InterPro" id="IPR051648">
    <property type="entry name" value="CWI-Assembly_Regulator"/>
</dbReference>
<evidence type="ECO:0000256" key="4">
    <source>
        <dbReference type="ARBA" id="ARBA00022729"/>
    </source>
</evidence>
<keyword evidence="8" id="KW-1185">Reference proteome</keyword>
<evidence type="ECO:0000256" key="6">
    <source>
        <dbReference type="SAM" id="MobiDB-lite"/>
    </source>
</evidence>
<dbReference type="PANTHER" id="PTHR31018">
    <property type="entry name" value="SPORULATION-SPECIFIC PROTEIN-RELATED"/>
    <property type="match status" value="1"/>
</dbReference>
<keyword evidence="5" id="KW-0325">Glycoprotein</keyword>
<dbReference type="Proteomes" id="UP000199400">
    <property type="component" value="Unassembled WGS sequence"/>
</dbReference>
<evidence type="ECO:0000313" key="7">
    <source>
        <dbReference type="EMBL" id="SFE56130.1"/>
    </source>
</evidence>
<dbReference type="Gene3D" id="3.80.20.20">
    <property type="entry name" value="Receptor L-domain"/>
    <property type="match status" value="1"/>
</dbReference>
<evidence type="ECO:0000256" key="1">
    <source>
        <dbReference type="ARBA" id="ARBA00004191"/>
    </source>
</evidence>
<accession>A0A1I2BLM9</accession>
<feature type="region of interest" description="Disordered" evidence="6">
    <location>
        <begin position="31"/>
        <end position="93"/>
    </location>
</feature>
<dbReference type="InterPro" id="IPR036941">
    <property type="entry name" value="Rcpt_L-dom_sf"/>
</dbReference>
<dbReference type="AlphaFoldDB" id="A0A1I2BLM9"/>
<proteinExistence type="predicted"/>
<dbReference type="SUPFAM" id="SSF52058">
    <property type="entry name" value="L domain-like"/>
    <property type="match status" value="1"/>
</dbReference>
<evidence type="ECO:0000256" key="2">
    <source>
        <dbReference type="ARBA" id="ARBA00022512"/>
    </source>
</evidence>
<protein>
    <recommendedName>
        <fullName evidence="9">Receptor L domain-containing protein</fullName>
    </recommendedName>
</protein>
<evidence type="ECO:0000313" key="8">
    <source>
        <dbReference type="Proteomes" id="UP000199400"/>
    </source>
</evidence>
<comment type="subcellular location">
    <subcellularLocation>
        <location evidence="1">Secreted</location>
        <location evidence="1">Cell wall</location>
    </subcellularLocation>
</comment>
<keyword evidence="2" id="KW-0134">Cell wall</keyword>
<name>A0A1I2BLM9_9BACT</name>
<keyword evidence="3" id="KW-0964">Secreted</keyword>
<feature type="compositionally biased region" description="Low complexity" evidence="6">
    <location>
        <begin position="55"/>
        <end position="76"/>
    </location>
</feature>
<reference evidence="8" key="1">
    <citation type="submission" date="2016-10" db="EMBL/GenBank/DDBJ databases">
        <authorList>
            <person name="Varghese N."/>
            <person name="Submissions S."/>
        </authorList>
    </citation>
    <scope>NUCLEOTIDE SEQUENCE [LARGE SCALE GENOMIC DNA]</scope>
    <source>
        <strain evidence="8">ATCC 25963</strain>
    </source>
</reference>
<dbReference type="PANTHER" id="PTHR31018:SF3">
    <property type="entry name" value="RECEPTOR PROTEIN-TYROSINE KINASE"/>
    <property type="match status" value="1"/>
</dbReference>
<sequence length="440" mass="44352">MAVMLGFHRYRPLPVLLVICACPDEGTVPGPLDTDAASDGGETVGATAEPSDASSGTTMGPTDPDTSPTTSVTEDVATAGSGGGDVSSTFDPPPACGPPCDSFSSHEGMVMLTGAGANFACVNHIVGDLYIGANADLQEIASLGNLERVDGAVTIAGNLALTDLSSLACLREVESLELTGMPQLGDLDALAGLRVAPHLEFERLGIGGLPSFAPGFAGVSSLVLRDNDALVDLHAAATWGVAAAGLELRIEGNAALPSLAGLGGLLADNGANPVHITLLDLPKLTSLTGLEPVVQADLHFERLPKVPHLAPLANLVSGGQLTFNALPAVTDLEGLGALVSVGTFTIGDCSHGEGGGMDGLTSLVGLDSLAAVGHFALAGNDKLAALTGAPELTQIDGFSSVGNPALGPSDYDAFFTQLEAMPWGCVGDWGRCECFPINPG</sequence>
<dbReference type="EMBL" id="FOMX01000015">
    <property type="protein sequence ID" value="SFE56130.1"/>
    <property type="molecule type" value="Genomic_DNA"/>
</dbReference>
<dbReference type="GO" id="GO:0030313">
    <property type="term" value="C:cell envelope"/>
    <property type="evidence" value="ECO:0007669"/>
    <property type="project" value="UniProtKB-SubCell"/>
</dbReference>
<evidence type="ECO:0008006" key="9">
    <source>
        <dbReference type="Google" id="ProtNLM"/>
    </source>
</evidence>
<keyword evidence="4" id="KW-0732">Signal</keyword>